<dbReference type="PANTHER" id="PTHR33507:SF3">
    <property type="entry name" value="INNER MEMBRANE PROTEIN YBBJ"/>
    <property type="match status" value="1"/>
</dbReference>
<organism evidence="7 8">
    <name type="scientific">Aestuariirhabdus litorea</name>
    <dbReference type="NCBI Taxonomy" id="2528527"/>
    <lineage>
        <taxon>Bacteria</taxon>
        <taxon>Pseudomonadati</taxon>
        <taxon>Pseudomonadota</taxon>
        <taxon>Gammaproteobacteria</taxon>
        <taxon>Oceanospirillales</taxon>
        <taxon>Aestuariirhabdaceae</taxon>
        <taxon>Aestuariirhabdus</taxon>
    </lineage>
</organism>
<dbReference type="Proteomes" id="UP000280792">
    <property type="component" value="Unassembled WGS sequence"/>
</dbReference>
<proteinExistence type="predicted"/>
<evidence type="ECO:0000313" key="7">
    <source>
        <dbReference type="EMBL" id="RRJ82370.1"/>
    </source>
</evidence>
<dbReference type="InterPro" id="IPR052165">
    <property type="entry name" value="Membrane_assoc_protease"/>
</dbReference>
<sequence>MIALLEGVSFWVWLGLGVLLLVLEVLGAGGYLLWIGLSAATVGVIKWVVPGMGWETQWLTFALLSLATAVGWWYAQRNRAGDASEGLNQRGRAYIGREFELWEPIRQGRGKIRVDDSFWSVSGEDLPKGTLVKVVGLEDLVLRVEAVRR</sequence>
<evidence type="ECO:0000256" key="4">
    <source>
        <dbReference type="ARBA" id="ARBA00023136"/>
    </source>
</evidence>
<dbReference type="PANTHER" id="PTHR33507">
    <property type="entry name" value="INNER MEMBRANE PROTEIN YBBJ"/>
    <property type="match status" value="1"/>
</dbReference>
<dbReference type="EMBL" id="QWEZ01000002">
    <property type="protein sequence ID" value="RRJ82370.1"/>
    <property type="molecule type" value="Genomic_DNA"/>
</dbReference>
<feature type="domain" description="NfeD-like C-terminal" evidence="6">
    <location>
        <begin position="93"/>
        <end position="145"/>
    </location>
</feature>
<feature type="transmembrane region" description="Helical" evidence="5">
    <location>
        <begin position="12"/>
        <end position="37"/>
    </location>
</feature>
<keyword evidence="4 5" id="KW-0472">Membrane</keyword>
<evidence type="ECO:0000256" key="2">
    <source>
        <dbReference type="ARBA" id="ARBA00022692"/>
    </source>
</evidence>
<dbReference type="AlphaFoldDB" id="A0A3P3VI23"/>
<reference evidence="7 8" key="1">
    <citation type="submission" date="2018-08" db="EMBL/GenBank/DDBJ databases">
        <authorList>
            <person name="Khan S.A."/>
        </authorList>
    </citation>
    <scope>NUCLEOTIDE SEQUENCE [LARGE SCALE GENOMIC DNA]</scope>
    <source>
        <strain evidence="7 8">GTF-13</strain>
    </source>
</reference>
<dbReference type="InterPro" id="IPR002810">
    <property type="entry name" value="NfeD-like_C"/>
</dbReference>
<reference evidence="7 8" key="2">
    <citation type="submission" date="2018-12" db="EMBL/GenBank/DDBJ databases">
        <title>Simiduia agarivorans gen. nov., sp. nov., a marine, agarolytic bacterium isolated from shallow coastal water from Keelung, Taiwan.</title>
        <authorList>
            <person name="Shieh W.Y."/>
        </authorList>
    </citation>
    <scope>NUCLEOTIDE SEQUENCE [LARGE SCALE GENOMIC DNA]</scope>
    <source>
        <strain evidence="7 8">GTF-13</strain>
    </source>
</reference>
<evidence type="ECO:0000256" key="3">
    <source>
        <dbReference type="ARBA" id="ARBA00022989"/>
    </source>
</evidence>
<keyword evidence="3 5" id="KW-1133">Transmembrane helix</keyword>
<evidence type="ECO:0000313" key="8">
    <source>
        <dbReference type="Proteomes" id="UP000280792"/>
    </source>
</evidence>
<feature type="transmembrane region" description="Helical" evidence="5">
    <location>
        <begin position="57"/>
        <end position="75"/>
    </location>
</feature>
<accession>A0A3P3VI23</accession>
<dbReference type="InterPro" id="IPR012340">
    <property type="entry name" value="NA-bd_OB-fold"/>
</dbReference>
<dbReference type="Gene3D" id="2.40.50.140">
    <property type="entry name" value="Nucleic acid-binding proteins"/>
    <property type="match status" value="1"/>
</dbReference>
<evidence type="ECO:0000256" key="1">
    <source>
        <dbReference type="ARBA" id="ARBA00004141"/>
    </source>
</evidence>
<evidence type="ECO:0000259" key="6">
    <source>
        <dbReference type="Pfam" id="PF01957"/>
    </source>
</evidence>
<keyword evidence="2 5" id="KW-0812">Transmembrane</keyword>
<keyword evidence="8" id="KW-1185">Reference proteome</keyword>
<name>A0A3P3VI23_9GAMM</name>
<gene>
    <name evidence="7" type="ORF">D0544_10825</name>
</gene>
<dbReference type="Pfam" id="PF01957">
    <property type="entry name" value="NfeD"/>
    <property type="match status" value="1"/>
</dbReference>
<evidence type="ECO:0000256" key="5">
    <source>
        <dbReference type="SAM" id="Phobius"/>
    </source>
</evidence>
<dbReference type="RefSeq" id="WP_125016079.1">
    <property type="nucleotide sequence ID" value="NZ_QWEZ01000002.1"/>
</dbReference>
<comment type="subcellular location">
    <subcellularLocation>
        <location evidence="1">Membrane</location>
        <topology evidence="1">Multi-pass membrane protein</topology>
    </subcellularLocation>
</comment>
<protein>
    <submittedName>
        <fullName evidence="7">NfeD family protein</fullName>
    </submittedName>
</protein>
<comment type="caution">
    <text evidence="7">The sequence shown here is derived from an EMBL/GenBank/DDBJ whole genome shotgun (WGS) entry which is preliminary data.</text>
</comment>
<dbReference type="GO" id="GO:0005886">
    <property type="term" value="C:plasma membrane"/>
    <property type="evidence" value="ECO:0007669"/>
    <property type="project" value="TreeGrafter"/>
</dbReference>